<dbReference type="RefSeq" id="WP_090902308.1">
    <property type="nucleotide sequence ID" value="NZ_CZPZ01000036.1"/>
</dbReference>
<dbReference type="InterPro" id="IPR053853">
    <property type="entry name" value="FitA-like_RHH"/>
</dbReference>
<dbReference type="Gene3D" id="1.10.1220.10">
    <property type="entry name" value="Met repressor-like"/>
    <property type="match status" value="1"/>
</dbReference>
<protein>
    <recommendedName>
        <fullName evidence="1">Antitoxin FitA-like ribbon-helix-helix domain-containing protein</fullName>
    </recommendedName>
</protein>
<evidence type="ECO:0000313" key="2">
    <source>
        <dbReference type="EMBL" id="CUS39884.1"/>
    </source>
</evidence>
<accession>A0A0S4LQW1</accession>
<sequence length="78" mass="9156">MAQVLVRNLQDKVVARLKKRAKTRGRSLQAEVKTILEEAAKEESGDFWKEAERIRERLKRSGKKFSDSAELIREDRDR</sequence>
<dbReference type="Proteomes" id="UP000198736">
    <property type="component" value="Unassembled WGS sequence"/>
</dbReference>
<reference evidence="3" key="1">
    <citation type="submission" date="2015-10" db="EMBL/GenBank/DDBJ databases">
        <authorList>
            <person name="Luecker S."/>
            <person name="Luecker S."/>
        </authorList>
    </citation>
    <scope>NUCLEOTIDE SEQUENCE [LARGE SCALE GENOMIC DNA]</scope>
</reference>
<dbReference type="Pfam" id="PF22513">
    <property type="entry name" value="FitA-like_RHH"/>
    <property type="match status" value="1"/>
</dbReference>
<dbReference type="STRING" id="1742973.COMA2_90063"/>
<dbReference type="InterPro" id="IPR010985">
    <property type="entry name" value="Ribbon_hlx_hlx"/>
</dbReference>
<proteinExistence type="predicted"/>
<dbReference type="GO" id="GO:0006355">
    <property type="term" value="P:regulation of DNA-templated transcription"/>
    <property type="evidence" value="ECO:0007669"/>
    <property type="project" value="InterPro"/>
</dbReference>
<evidence type="ECO:0000259" key="1">
    <source>
        <dbReference type="Pfam" id="PF22513"/>
    </source>
</evidence>
<organism evidence="2 3">
    <name type="scientific">Candidatus Nitrospira nitrificans</name>
    <dbReference type="NCBI Taxonomy" id="1742973"/>
    <lineage>
        <taxon>Bacteria</taxon>
        <taxon>Pseudomonadati</taxon>
        <taxon>Nitrospirota</taxon>
        <taxon>Nitrospiria</taxon>
        <taxon>Nitrospirales</taxon>
        <taxon>Nitrospiraceae</taxon>
        <taxon>Nitrospira</taxon>
    </lineage>
</organism>
<dbReference type="OrthoDB" id="9805333at2"/>
<feature type="domain" description="Antitoxin FitA-like ribbon-helix-helix" evidence="1">
    <location>
        <begin position="2"/>
        <end position="40"/>
    </location>
</feature>
<keyword evidence="3" id="KW-1185">Reference proteome</keyword>
<dbReference type="SUPFAM" id="SSF47598">
    <property type="entry name" value="Ribbon-helix-helix"/>
    <property type="match status" value="1"/>
</dbReference>
<dbReference type="EMBL" id="CZPZ01000036">
    <property type="protein sequence ID" value="CUS39884.1"/>
    <property type="molecule type" value="Genomic_DNA"/>
</dbReference>
<name>A0A0S4LQW1_9BACT</name>
<dbReference type="InterPro" id="IPR013321">
    <property type="entry name" value="Arc_rbn_hlx_hlx"/>
</dbReference>
<evidence type="ECO:0000313" key="3">
    <source>
        <dbReference type="Proteomes" id="UP000198736"/>
    </source>
</evidence>
<dbReference type="AlphaFoldDB" id="A0A0S4LQW1"/>
<gene>
    <name evidence="2" type="ORF">COMA2_90063</name>
</gene>